<evidence type="ECO:0000313" key="2">
    <source>
        <dbReference type="EMBL" id="KRR16650.1"/>
    </source>
</evidence>
<keyword evidence="1" id="KW-1133">Transmembrane helix</keyword>
<evidence type="ECO:0000313" key="3">
    <source>
        <dbReference type="Proteomes" id="UP000051660"/>
    </source>
</evidence>
<dbReference type="Proteomes" id="UP000051660">
    <property type="component" value="Unassembled WGS sequence"/>
</dbReference>
<organism evidence="2 3">
    <name type="scientific">Bradyrhizobium lablabi</name>
    <dbReference type="NCBI Taxonomy" id="722472"/>
    <lineage>
        <taxon>Bacteria</taxon>
        <taxon>Pseudomonadati</taxon>
        <taxon>Pseudomonadota</taxon>
        <taxon>Alphaproteobacteria</taxon>
        <taxon>Hyphomicrobiales</taxon>
        <taxon>Nitrobacteraceae</taxon>
        <taxon>Bradyrhizobium</taxon>
    </lineage>
</organism>
<keyword evidence="1" id="KW-0812">Transmembrane</keyword>
<sequence length="127" mass="14504">MGWRIVEEIRRIAYETVLRACGFASLAIFCVMIGLSFLPRSAFQAGGFLSILMTLILVLKAWEARTKDHRRTEMWLYLPKESRPPQASAQRTVSTVMRETYLLFALWSAMISIVMWSIALVFSVIGL</sequence>
<name>A0A0R3M9W7_9BRAD</name>
<dbReference type="AlphaFoldDB" id="A0A0R3M9W7"/>
<keyword evidence="1" id="KW-0472">Membrane</keyword>
<evidence type="ECO:0000256" key="1">
    <source>
        <dbReference type="SAM" id="Phobius"/>
    </source>
</evidence>
<gene>
    <name evidence="2" type="ORF">CQ14_13610</name>
</gene>
<comment type="caution">
    <text evidence="2">The sequence shown here is derived from an EMBL/GenBank/DDBJ whole genome shotgun (WGS) entry which is preliminary data.</text>
</comment>
<feature type="transmembrane region" description="Helical" evidence="1">
    <location>
        <begin position="43"/>
        <end position="62"/>
    </location>
</feature>
<proteinExistence type="predicted"/>
<protein>
    <submittedName>
        <fullName evidence="2">Uncharacterized protein</fullName>
    </submittedName>
</protein>
<reference evidence="2 3" key="1">
    <citation type="submission" date="2014-03" db="EMBL/GenBank/DDBJ databases">
        <title>Bradyrhizobium valentinum sp. nov., isolated from effective nodules of Lupinus mariae-josephae, a lupine endemic of basic-lime soils in Eastern Spain.</title>
        <authorList>
            <person name="Duran D."/>
            <person name="Rey L."/>
            <person name="Navarro A."/>
            <person name="Busquets A."/>
            <person name="Imperial J."/>
            <person name="Ruiz-Argueso T."/>
        </authorList>
    </citation>
    <scope>NUCLEOTIDE SEQUENCE [LARGE SCALE GENOMIC DNA]</scope>
    <source>
        <strain evidence="2 3">CCBAU 23086</strain>
    </source>
</reference>
<accession>A0A0R3M9W7</accession>
<dbReference type="EMBL" id="LLYB01000125">
    <property type="protein sequence ID" value="KRR16650.1"/>
    <property type="molecule type" value="Genomic_DNA"/>
</dbReference>
<feature type="transmembrane region" description="Helical" evidence="1">
    <location>
        <begin position="101"/>
        <end position="125"/>
    </location>
</feature>
<feature type="transmembrane region" description="Helical" evidence="1">
    <location>
        <begin position="12"/>
        <end position="37"/>
    </location>
</feature>